<dbReference type="PANTHER" id="PTHR36451:SF1">
    <property type="entry name" value="OMEGA-HYDROXY-BETA-DIHYDROMENAQUINONE-9 SULFOTRANSFERASE STF3"/>
    <property type="match status" value="1"/>
</dbReference>
<dbReference type="KEGG" id="sulg:FJR48_03785"/>
<dbReference type="Pfam" id="PF13469">
    <property type="entry name" value="Sulfotransfer_3"/>
    <property type="match status" value="1"/>
</dbReference>
<dbReference type="AlphaFoldDB" id="A0A5P8NZV8"/>
<accession>A0A5P8NZV8</accession>
<proteinExistence type="predicted"/>
<reference evidence="1 2" key="1">
    <citation type="submission" date="2019-09" db="EMBL/GenBank/DDBJ databases">
        <title>Sulfurimonas gotlandica sp. nov., a chemoautotrophic and psychrotolerant epsilonproteobacterium isolated from a pelagic redoxcline, and an emended description of the genus Sulfurimonas.</title>
        <authorList>
            <person name="Wang S."/>
            <person name="Jiang L."/>
            <person name="Shao S."/>
        </authorList>
    </citation>
    <scope>NUCLEOTIDE SEQUENCE [LARGE SCALE GENOMIC DNA]</scope>
    <source>
        <strain evidence="1 2">GYSZ_1</strain>
    </source>
</reference>
<dbReference type="OrthoDB" id="9800698at2"/>
<keyword evidence="1" id="KW-0808">Transferase</keyword>
<dbReference type="PANTHER" id="PTHR36451">
    <property type="entry name" value="PAPS-DEPENDENT SULFOTRANSFERASE STF3"/>
    <property type="match status" value="1"/>
</dbReference>
<gene>
    <name evidence="1" type="ORF">FJR48_03785</name>
</gene>
<sequence length="312" mass="36986">MKKYINFILFKILNFISPIIRIWESILIKKYSVLPLKHEPVFIVGAPRTGSTILYQVLTNELDSIYINNLTCKFFRNSFFGMWLSSKFYRYKAHNTFNSKYGDTNGLNSPSECGQFWYRWLPKDIYFLKASDIKDEIRNEIRDEVTAIINYHDKPLIIKNLGMGQRLDLLKDVFPNAKIIYIDRNPILTAQSILKARLKQDYPENKIWSIKPKNYLILESYSLHSQIIGQIYYLQKQILEDLGKFSNTFQLNYSDLNDKIKLISCKKFITSKNRDNYEDSVINNKEKLTLNLNEINILESEIKKYDWTNYDK</sequence>
<dbReference type="GO" id="GO:0016740">
    <property type="term" value="F:transferase activity"/>
    <property type="evidence" value="ECO:0007669"/>
    <property type="project" value="UniProtKB-KW"/>
</dbReference>
<dbReference type="SUPFAM" id="SSF52540">
    <property type="entry name" value="P-loop containing nucleoside triphosphate hydrolases"/>
    <property type="match status" value="1"/>
</dbReference>
<dbReference type="InterPro" id="IPR052736">
    <property type="entry name" value="Stf3_sulfotransferase"/>
</dbReference>
<organism evidence="1 2">
    <name type="scientific">Sulfurimonas lithotrophica</name>
    <dbReference type="NCBI Taxonomy" id="2590022"/>
    <lineage>
        <taxon>Bacteria</taxon>
        <taxon>Pseudomonadati</taxon>
        <taxon>Campylobacterota</taxon>
        <taxon>Epsilonproteobacteria</taxon>
        <taxon>Campylobacterales</taxon>
        <taxon>Sulfurimonadaceae</taxon>
        <taxon>Sulfurimonas</taxon>
    </lineage>
</organism>
<keyword evidence="2" id="KW-1185">Reference proteome</keyword>
<evidence type="ECO:0000313" key="1">
    <source>
        <dbReference type="EMBL" id="QFR48887.1"/>
    </source>
</evidence>
<dbReference type="EMBL" id="CP043617">
    <property type="protein sequence ID" value="QFR48887.1"/>
    <property type="molecule type" value="Genomic_DNA"/>
</dbReference>
<protein>
    <submittedName>
        <fullName evidence="1">Sulfotransferase</fullName>
    </submittedName>
</protein>
<evidence type="ECO:0000313" key="2">
    <source>
        <dbReference type="Proteomes" id="UP000326944"/>
    </source>
</evidence>
<name>A0A5P8NZV8_9BACT</name>
<dbReference type="RefSeq" id="WP_152306830.1">
    <property type="nucleotide sequence ID" value="NZ_CP043617.1"/>
</dbReference>
<dbReference type="InterPro" id="IPR027417">
    <property type="entry name" value="P-loop_NTPase"/>
</dbReference>
<dbReference type="Proteomes" id="UP000326944">
    <property type="component" value="Chromosome"/>
</dbReference>
<dbReference type="Gene3D" id="3.40.50.300">
    <property type="entry name" value="P-loop containing nucleotide triphosphate hydrolases"/>
    <property type="match status" value="1"/>
</dbReference>